<gene>
    <name evidence="1" type="ORF">RBEMOGI_1625</name>
</gene>
<comment type="caution">
    <text evidence="1">The sequence shown here is derived from an EMBL/GenBank/DDBJ whole genome shotgun (WGS) entry which is preliminary data.</text>
</comment>
<reference evidence="1 2" key="1">
    <citation type="submission" date="2015-02" db="EMBL/GenBank/DDBJ databases">
        <title>Genome Sequencing of Rickettsiales.</title>
        <authorList>
            <person name="Daugherty S.C."/>
            <person name="Su Q."/>
            <person name="Abolude K."/>
            <person name="Beier-Sexton M."/>
            <person name="Carlyon J.A."/>
            <person name="Carter R."/>
            <person name="Day N.P."/>
            <person name="Dumler S.J."/>
            <person name="Dyachenko V."/>
            <person name="Godinez A."/>
            <person name="Kurtti T.J."/>
            <person name="Lichay M."/>
            <person name="Mullins K.E."/>
            <person name="Ott S."/>
            <person name="Pappas-Brown V."/>
            <person name="Paris D.H."/>
            <person name="Patel P."/>
            <person name="Richards A.L."/>
            <person name="Sadzewicz L."/>
            <person name="Sears K."/>
            <person name="Seidman D."/>
            <person name="Sengamalay N."/>
            <person name="Stenos J."/>
            <person name="Tallon L.J."/>
            <person name="Vincent G."/>
            <person name="Fraser C.M."/>
            <person name="Munderloh U."/>
            <person name="Dunning-Hotopp J.C."/>
        </authorList>
    </citation>
    <scope>NUCLEOTIDE SEQUENCE [LARGE SCALE GENOMIC DNA]</scope>
    <source>
        <strain evidence="1 2">RML Mogi</strain>
    </source>
</reference>
<dbReference type="AlphaFoldDB" id="A0A0F3QF32"/>
<dbReference type="RefSeq" id="WP_045800001.1">
    <property type="nucleotide sequence ID" value="NZ_LAOJ01000002.1"/>
</dbReference>
<dbReference type="Proteomes" id="UP000033689">
    <property type="component" value="Unassembled WGS sequence"/>
</dbReference>
<dbReference type="EMBL" id="LAOJ01000002">
    <property type="protein sequence ID" value="KJV91138.1"/>
    <property type="molecule type" value="Genomic_DNA"/>
</dbReference>
<accession>A0A0F3QF32</accession>
<protein>
    <submittedName>
        <fullName evidence="1">Uncharacterized protein</fullName>
    </submittedName>
</protein>
<organism evidence="1 2">
    <name type="scientific">Rickettsia bellii str. RML Mogi</name>
    <dbReference type="NCBI Taxonomy" id="1359194"/>
    <lineage>
        <taxon>Bacteria</taxon>
        <taxon>Pseudomonadati</taxon>
        <taxon>Pseudomonadota</taxon>
        <taxon>Alphaproteobacteria</taxon>
        <taxon>Rickettsiales</taxon>
        <taxon>Rickettsiaceae</taxon>
        <taxon>Rickettsieae</taxon>
        <taxon>Rickettsia</taxon>
        <taxon>belli group</taxon>
    </lineage>
</organism>
<proteinExistence type="predicted"/>
<sequence>MLGTNDTINTNTNSNISFNAATLKAKKEALKFQIARDQKELSTFKVHAQYKELQEEADECTRIMHGAIIKKAMLQQYLESSMESVKYEKPPADAELDYLYKQLGVHFSQNVKKTLLEARIFHEKIVKDRERFLRAETVSLRNRIEDLDTTIRNADDKRAEIMTILKSAGALEEFIKLQARLLAKKQKLSEILEKLRSE</sequence>
<name>A0A0F3QF32_RICBE</name>
<dbReference type="PATRIC" id="fig|1359194.3.peg.1662"/>
<evidence type="ECO:0000313" key="1">
    <source>
        <dbReference type="EMBL" id="KJV91138.1"/>
    </source>
</evidence>
<evidence type="ECO:0000313" key="2">
    <source>
        <dbReference type="Proteomes" id="UP000033689"/>
    </source>
</evidence>